<name>A0A511V0T6_9BACI</name>
<dbReference type="Proteomes" id="UP000321491">
    <property type="component" value="Unassembled WGS sequence"/>
</dbReference>
<dbReference type="RefSeq" id="WP_170226743.1">
    <property type="nucleotide sequence ID" value="NZ_BJXW01000051.1"/>
</dbReference>
<accession>A0A511V0T6</accession>
<evidence type="ECO:0000313" key="1">
    <source>
        <dbReference type="EMBL" id="GEN32527.1"/>
    </source>
</evidence>
<dbReference type="EMBL" id="BJXW01000051">
    <property type="protein sequence ID" value="GEN32527.1"/>
    <property type="molecule type" value="Genomic_DNA"/>
</dbReference>
<evidence type="ECO:0000313" key="2">
    <source>
        <dbReference type="Proteomes" id="UP000321491"/>
    </source>
</evidence>
<proteinExistence type="predicted"/>
<reference evidence="1 2" key="1">
    <citation type="submission" date="2019-07" db="EMBL/GenBank/DDBJ databases">
        <title>Whole genome shotgun sequence of Cerasibacillus quisquiliarum NBRC 102429.</title>
        <authorList>
            <person name="Hosoyama A."/>
            <person name="Uohara A."/>
            <person name="Ohji S."/>
            <person name="Ichikawa N."/>
        </authorList>
    </citation>
    <scope>NUCLEOTIDE SEQUENCE [LARGE SCALE GENOMIC DNA]</scope>
    <source>
        <strain evidence="1 2">NBRC 102429</strain>
    </source>
</reference>
<gene>
    <name evidence="1" type="ORF">CQU01_27650</name>
</gene>
<organism evidence="1 2">
    <name type="scientific">Cerasibacillus quisquiliarum</name>
    <dbReference type="NCBI Taxonomy" id="227865"/>
    <lineage>
        <taxon>Bacteria</taxon>
        <taxon>Bacillati</taxon>
        <taxon>Bacillota</taxon>
        <taxon>Bacilli</taxon>
        <taxon>Bacillales</taxon>
        <taxon>Bacillaceae</taxon>
        <taxon>Cerasibacillus</taxon>
    </lineage>
</organism>
<dbReference type="AlphaFoldDB" id="A0A511V0T6"/>
<keyword evidence="2" id="KW-1185">Reference proteome</keyword>
<comment type="caution">
    <text evidence="1">The sequence shown here is derived from an EMBL/GenBank/DDBJ whole genome shotgun (WGS) entry which is preliminary data.</text>
</comment>
<protein>
    <submittedName>
        <fullName evidence="1">Uncharacterized protein</fullName>
    </submittedName>
</protein>
<sequence>MMQDKKSIDMSNGITPQAIPFCVKNRSLCYKCDHCEATYLELPNGRRTFYTCGCRF</sequence>